<accession>A0A318YZF3</accession>
<dbReference type="GeneID" id="37120718"/>
<gene>
    <name evidence="2" type="ORF">BO87DRAFT_163281</name>
</gene>
<organism evidence="2 3">
    <name type="scientific">Aspergillus neoniger (strain CBS 115656)</name>
    <dbReference type="NCBI Taxonomy" id="1448310"/>
    <lineage>
        <taxon>Eukaryota</taxon>
        <taxon>Fungi</taxon>
        <taxon>Dikarya</taxon>
        <taxon>Ascomycota</taxon>
        <taxon>Pezizomycotina</taxon>
        <taxon>Eurotiomycetes</taxon>
        <taxon>Eurotiomycetidae</taxon>
        <taxon>Eurotiales</taxon>
        <taxon>Aspergillaceae</taxon>
        <taxon>Aspergillus</taxon>
        <taxon>Aspergillus subgen. Circumdati</taxon>
    </lineage>
</organism>
<feature type="compositionally biased region" description="Basic residues" evidence="1">
    <location>
        <begin position="77"/>
        <end position="92"/>
    </location>
</feature>
<feature type="region of interest" description="Disordered" evidence="1">
    <location>
        <begin position="76"/>
        <end position="116"/>
    </location>
</feature>
<evidence type="ECO:0000313" key="2">
    <source>
        <dbReference type="EMBL" id="PYH38193.1"/>
    </source>
</evidence>
<evidence type="ECO:0000256" key="1">
    <source>
        <dbReference type="SAM" id="MobiDB-lite"/>
    </source>
</evidence>
<name>A0A318YZF3_ASPNB</name>
<dbReference type="RefSeq" id="XP_025483671.1">
    <property type="nucleotide sequence ID" value="XM_025618262.1"/>
</dbReference>
<keyword evidence="3" id="KW-1185">Reference proteome</keyword>
<dbReference type="AlphaFoldDB" id="A0A318YZF3"/>
<evidence type="ECO:0000313" key="3">
    <source>
        <dbReference type="Proteomes" id="UP000247647"/>
    </source>
</evidence>
<reference evidence="2" key="1">
    <citation type="submission" date="2016-12" db="EMBL/GenBank/DDBJ databases">
        <title>The genomes of Aspergillus section Nigri reveals drivers in fungal speciation.</title>
        <authorList>
            <consortium name="DOE Joint Genome Institute"/>
            <person name="Vesth T.C."/>
            <person name="Nybo J."/>
            <person name="Theobald S."/>
            <person name="Brandl J."/>
            <person name="Frisvad J.C."/>
            <person name="Nielsen K.F."/>
            <person name="Lyhne E.K."/>
            <person name="Kogle M.E."/>
            <person name="Kuo A."/>
            <person name="Riley R."/>
            <person name="Clum A."/>
            <person name="Nolan M."/>
            <person name="Lipzen A."/>
            <person name="Salamov A."/>
            <person name="Henrissat B."/>
            <person name="Wiebenga A."/>
            <person name="De Vries R.P."/>
            <person name="Grigoriev I.V."/>
            <person name="Mortensen U.H."/>
            <person name="Andersen M.R."/>
            <person name="Baker S.E."/>
        </authorList>
    </citation>
    <scope>NUCLEOTIDE SEQUENCE [LARGE SCALE GENOMIC DNA]</scope>
    <source>
        <strain evidence="2">CBS 115656</strain>
    </source>
</reference>
<sequence>MNNKRIALSWTRRLVRGFCVGSGADGPVEHGLVNQTGPKKTIVGLQTKKVKPRAGSIPPQRNHAVSMGILWMVRRWRESKKKEKKRKKKAKRDRLDGRSTKENLFSQTHRSGSQRN</sequence>
<dbReference type="EMBL" id="KZ821448">
    <property type="protein sequence ID" value="PYH38193.1"/>
    <property type="molecule type" value="Genomic_DNA"/>
</dbReference>
<protein>
    <submittedName>
        <fullName evidence="2">Uncharacterized protein</fullName>
    </submittedName>
</protein>
<feature type="compositionally biased region" description="Polar residues" evidence="1">
    <location>
        <begin position="102"/>
        <end position="116"/>
    </location>
</feature>
<dbReference type="Proteomes" id="UP000247647">
    <property type="component" value="Unassembled WGS sequence"/>
</dbReference>
<proteinExistence type="predicted"/>